<feature type="domain" description="Major facilitator superfamily (MFS) profile" evidence="7">
    <location>
        <begin position="12"/>
        <end position="462"/>
    </location>
</feature>
<dbReference type="PROSITE" id="PS50850">
    <property type="entry name" value="MFS"/>
    <property type="match status" value="1"/>
</dbReference>
<feature type="transmembrane region" description="Helical" evidence="6">
    <location>
        <begin position="302"/>
        <end position="323"/>
    </location>
</feature>
<dbReference type="SUPFAM" id="SSF103473">
    <property type="entry name" value="MFS general substrate transporter"/>
    <property type="match status" value="1"/>
</dbReference>
<feature type="transmembrane region" description="Helical" evidence="6">
    <location>
        <begin position="221"/>
        <end position="243"/>
    </location>
</feature>
<keyword evidence="3 6" id="KW-0812">Transmembrane</keyword>
<feature type="transmembrane region" description="Helical" evidence="6">
    <location>
        <begin position="165"/>
        <end position="184"/>
    </location>
</feature>
<feature type="transmembrane region" description="Helical" evidence="6">
    <location>
        <begin position="47"/>
        <end position="66"/>
    </location>
</feature>
<name>A0A6J6I2J8_9ZZZZ</name>
<evidence type="ECO:0000313" key="8">
    <source>
        <dbReference type="EMBL" id="CAB4618843.1"/>
    </source>
</evidence>
<feature type="transmembrane region" description="Helical" evidence="6">
    <location>
        <begin position="196"/>
        <end position="215"/>
    </location>
</feature>
<dbReference type="InterPro" id="IPR008969">
    <property type="entry name" value="CarboxyPept-like_regulatory"/>
</dbReference>
<dbReference type="InterPro" id="IPR036259">
    <property type="entry name" value="MFS_trans_sf"/>
</dbReference>
<accession>A0A6J6I2J8</accession>
<dbReference type="Gene3D" id="1.20.1250.20">
    <property type="entry name" value="MFS general substrate transporter like domains"/>
    <property type="match status" value="1"/>
</dbReference>
<organism evidence="8">
    <name type="scientific">freshwater metagenome</name>
    <dbReference type="NCBI Taxonomy" id="449393"/>
    <lineage>
        <taxon>unclassified sequences</taxon>
        <taxon>metagenomes</taxon>
        <taxon>ecological metagenomes</taxon>
    </lineage>
</organism>
<evidence type="ECO:0000256" key="6">
    <source>
        <dbReference type="SAM" id="Phobius"/>
    </source>
</evidence>
<feature type="transmembrane region" description="Helical" evidence="6">
    <location>
        <begin position="263"/>
        <end position="282"/>
    </location>
</feature>
<dbReference type="Pfam" id="PF13620">
    <property type="entry name" value="CarboxypepD_reg"/>
    <property type="match status" value="1"/>
</dbReference>
<dbReference type="SUPFAM" id="SSF49464">
    <property type="entry name" value="Carboxypeptidase regulatory domain-like"/>
    <property type="match status" value="1"/>
</dbReference>
<dbReference type="AlphaFoldDB" id="A0A6J6I2J8"/>
<dbReference type="PANTHER" id="PTHR42718:SF9">
    <property type="entry name" value="MAJOR FACILITATOR SUPERFAMILY MULTIDRUG TRANSPORTER MFSC"/>
    <property type="match status" value="1"/>
</dbReference>
<sequence>MQFKRNFSPTITIAVLATSGMVMAIMQTMFIPLLAQIPDILNCTADNASWLITATLISSVVAIPTMSRLADMYGKRKMMLISIGVMVVGSLVGALSENLGVLIFARALQGFAIALIPLGMSIMRDLIPPGRLASGVAFMSGSMGVGSAIGLPFGGIIFESLGWHWIFWVSVITGSLCGLAIFAVVPESKVRAGGSFDVRGAVLISVALTAFLLGVTKGSHWGWLSPGILTCWALTLAVMLYWFPFELKSGHPIIDLRTSAQKAVLLTNIASLLVGFAMYANMLSSTQFLEMPEESGYGFGFSVSHAGLLILPASLSMVIMAPVAARITNVYGPKITFILGGVFLGFGYVIRMFFMDTPLQVMIGAIVVSLGTMTSMSAAPNIIMRSVPITETASSNGLNNVIRNVGMSISSATVAAFLTGMTIVVGDKIYPSESAFVSVYVAAGLCGFAGAVVALFLPAHLAKRNEALSSGTGALAREDPSLLTVTPHEFVINGTILDERGHPVGQAKVTYFTQAGQQIDFERTDHDGTYSIVLPEPGDYRVRIESEGKAAVESIVSATPHAALQKLTI</sequence>
<feature type="transmembrane region" description="Helical" evidence="6">
    <location>
        <begin position="361"/>
        <end position="384"/>
    </location>
</feature>
<proteinExistence type="predicted"/>
<feature type="transmembrane region" description="Helical" evidence="6">
    <location>
        <begin position="12"/>
        <end position="35"/>
    </location>
</feature>
<dbReference type="PANTHER" id="PTHR42718">
    <property type="entry name" value="MAJOR FACILITATOR SUPERFAMILY MULTIDRUG TRANSPORTER MFSC"/>
    <property type="match status" value="1"/>
</dbReference>
<comment type="subcellular location">
    <subcellularLocation>
        <location evidence="1">Membrane</location>
        <topology evidence="1">Multi-pass membrane protein</topology>
    </subcellularLocation>
</comment>
<protein>
    <submittedName>
        <fullName evidence="8">Unannotated protein</fullName>
    </submittedName>
</protein>
<evidence type="ECO:0000256" key="2">
    <source>
        <dbReference type="ARBA" id="ARBA00022448"/>
    </source>
</evidence>
<dbReference type="InterPro" id="IPR011701">
    <property type="entry name" value="MFS"/>
</dbReference>
<dbReference type="GO" id="GO:0022857">
    <property type="term" value="F:transmembrane transporter activity"/>
    <property type="evidence" value="ECO:0007669"/>
    <property type="project" value="InterPro"/>
</dbReference>
<feature type="transmembrane region" description="Helical" evidence="6">
    <location>
        <begin position="132"/>
        <end position="153"/>
    </location>
</feature>
<feature type="transmembrane region" description="Helical" evidence="6">
    <location>
        <begin position="101"/>
        <end position="120"/>
    </location>
</feature>
<dbReference type="GO" id="GO:0016020">
    <property type="term" value="C:membrane"/>
    <property type="evidence" value="ECO:0007669"/>
    <property type="project" value="UniProtKB-SubCell"/>
</dbReference>
<evidence type="ECO:0000256" key="3">
    <source>
        <dbReference type="ARBA" id="ARBA00022692"/>
    </source>
</evidence>
<evidence type="ECO:0000256" key="5">
    <source>
        <dbReference type="ARBA" id="ARBA00023136"/>
    </source>
</evidence>
<keyword evidence="5 6" id="KW-0472">Membrane</keyword>
<dbReference type="Gene3D" id="2.60.40.1120">
    <property type="entry name" value="Carboxypeptidase-like, regulatory domain"/>
    <property type="match status" value="1"/>
</dbReference>
<evidence type="ECO:0000259" key="7">
    <source>
        <dbReference type="PROSITE" id="PS50850"/>
    </source>
</evidence>
<evidence type="ECO:0000256" key="4">
    <source>
        <dbReference type="ARBA" id="ARBA00022989"/>
    </source>
</evidence>
<dbReference type="Gene3D" id="1.20.1720.10">
    <property type="entry name" value="Multidrug resistance protein D"/>
    <property type="match status" value="1"/>
</dbReference>
<dbReference type="InterPro" id="IPR020846">
    <property type="entry name" value="MFS_dom"/>
</dbReference>
<reference evidence="8" key="1">
    <citation type="submission" date="2020-05" db="EMBL/GenBank/DDBJ databases">
        <authorList>
            <person name="Chiriac C."/>
            <person name="Salcher M."/>
            <person name="Ghai R."/>
            <person name="Kavagutti S V."/>
        </authorList>
    </citation>
    <scope>NUCLEOTIDE SEQUENCE</scope>
</reference>
<keyword evidence="2" id="KW-0813">Transport</keyword>
<dbReference type="Pfam" id="PF07690">
    <property type="entry name" value="MFS_1"/>
    <property type="match status" value="1"/>
</dbReference>
<dbReference type="EMBL" id="CAEZVB010000019">
    <property type="protein sequence ID" value="CAB4618843.1"/>
    <property type="molecule type" value="Genomic_DNA"/>
</dbReference>
<feature type="transmembrane region" description="Helical" evidence="6">
    <location>
        <begin position="335"/>
        <end position="355"/>
    </location>
</feature>
<keyword evidence="4 6" id="KW-1133">Transmembrane helix</keyword>
<feature type="transmembrane region" description="Helical" evidence="6">
    <location>
        <begin position="437"/>
        <end position="457"/>
    </location>
</feature>
<evidence type="ECO:0000256" key="1">
    <source>
        <dbReference type="ARBA" id="ARBA00004141"/>
    </source>
</evidence>
<dbReference type="CDD" id="cd17504">
    <property type="entry name" value="MFS_MMR_MDR_like"/>
    <property type="match status" value="1"/>
</dbReference>
<feature type="transmembrane region" description="Helical" evidence="6">
    <location>
        <begin position="78"/>
        <end position="95"/>
    </location>
</feature>
<gene>
    <name evidence="8" type="ORF">UFOPK1908_00596</name>
</gene>
<feature type="transmembrane region" description="Helical" evidence="6">
    <location>
        <begin position="405"/>
        <end position="425"/>
    </location>
</feature>